<dbReference type="AlphaFoldDB" id="X1NR48"/>
<dbReference type="EMBL" id="BARV01015932">
    <property type="protein sequence ID" value="GAI21139.1"/>
    <property type="molecule type" value="Genomic_DNA"/>
</dbReference>
<feature type="coiled-coil region" evidence="1">
    <location>
        <begin position="4"/>
        <end position="36"/>
    </location>
</feature>
<protein>
    <submittedName>
        <fullName evidence="2">Uncharacterized protein</fullName>
    </submittedName>
</protein>
<proteinExistence type="predicted"/>
<comment type="caution">
    <text evidence="2">The sequence shown here is derived from an EMBL/GenBank/DDBJ whole genome shotgun (WGS) entry which is preliminary data.</text>
</comment>
<accession>X1NR48</accession>
<keyword evidence="1" id="KW-0175">Coiled coil</keyword>
<gene>
    <name evidence="2" type="ORF">S06H3_27462</name>
</gene>
<evidence type="ECO:0000256" key="1">
    <source>
        <dbReference type="SAM" id="Coils"/>
    </source>
</evidence>
<reference evidence="2" key="1">
    <citation type="journal article" date="2014" name="Front. Microbiol.">
        <title>High frequency of phylogenetically diverse reductive dehalogenase-homologous genes in deep subseafloor sedimentary metagenomes.</title>
        <authorList>
            <person name="Kawai M."/>
            <person name="Futagami T."/>
            <person name="Toyoda A."/>
            <person name="Takaki Y."/>
            <person name="Nishi S."/>
            <person name="Hori S."/>
            <person name="Arai W."/>
            <person name="Tsubouchi T."/>
            <person name="Morono Y."/>
            <person name="Uchiyama I."/>
            <person name="Ito T."/>
            <person name="Fujiyama A."/>
            <person name="Inagaki F."/>
            <person name="Takami H."/>
        </authorList>
    </citation>
    <scope>NUCLEOTIDE SEQUENCE</scope>
    <source>
        <strain evidence="2">Expedition CK06-06</strain>
    </source>
</reference>
<organism evidence="2">
    <name type="scientific">marine sediment metagenome</name>
    <dbReference type="NCBI Taxonomy" id="412755"/>
    <lineage>
        <taxon>unclassified sequences</taxon>
        <taxon>metagenomes</taxon>
        <taxon>ecological metagenomes</taxon>
    </lineage>
</organism>
<sequence>MVEEKSSKELAKELEERNKEIRAELAERRNERLETSRGWVFWLGKGGDNDEK</sequence>
<name>X1NR48_9ZZZZ</name>
<evidence type="ECO:0000313" key="2">
    <source>
        <dbReference type="EMBL" id="GAI21139.1"/>
    </source>
</evidence>